<dbReference type="RefSeq" id="XP_056057535.1">
    <property type="nucleotide sequence ID" value="XM_056198345.1"/>
</dbReference>
<gene>
    <name evidence="1" type="ORF">LMH87_008434</name>
</gene>
<keyword evidence="2" id="KW-1185">Reference proteome</keyword>
<proteinExistence type="predicted"/>
<dbReference type="Proteomes" id="UP001144673">
    <property type="component" value="Unassembled WGS sequence"/>
</dbReference>
<dbReference type="EMBL" id="JAJHUN010000005">
    <property type="protein sequence ID" value="KAJ4159536.1"/>
    <property type="molecule type" value="Genomic_DNA"/>
</dbReference>
<organism evidence="1 2">
    <name type="scientific">Akanthomyces muscarius</name>
    <name type="common">Entomopathogenic fungus</name>
    <name type="synonym">Lecanicillium muscarium</name>
    <dbReference type="NCBI Taxonomy" id="2231603"/>
    <lineage>
        <taxon>Eukaryota</taxon>
        <taxon>Fungi</taxon>
        <taxon>Dikarya</taxon>
        <taxon>Ascomycota</taxon>
        <taxon>Pezizomycotina</taxon>
        <taxon>Sordariomycetes</taxon>
        <taxon>Hypocreomycetidae</taxon>
        <taxon>Hypocreales</taxon>
        <taxon>Cordycipitaceae</taxon>
        <taxon>Akanthomyces</taxon>
    </lineage>
</organism>
<evidence type="ECO:0000313" key="2">
    <source>
        <dbReference type="Proteomes" id="UP001144673"/>
    </source>
</evidence>
<sequence>MDYLIYASPKPREIHYDKAFPQSVVNDGITEDLWGRAYKELAVREPDLVNDYRRHIEQTWHSTFQTVVHFPGFN</sequence>
<protein>
    <submittedName>
        <fullName evidence="1">Uncharacterized protein</fullName>
    </submittedName>
</protein>
<comment type="caution">
    <text evidence="1">The sequence shown here is derived from an EMBL/GenBank/DDBJ whole genome shotgun (WGS) entry which is preliminary data.</text>
</comment>
<dbReference type="GeneID" id="80895593"/>
<name>A0A9W8QKF2_AKAMU</name>
<dbReference type="AlphaFoldDB" id="A0A9W8QKF2"/>
<accession>A0A9W8QKF2</accession>
<reference evidence="1" key="1">
    <citation type="journal article" date="2023" name="Access Microbiol">
        <title>De-novo genome assembly for Akanthomyces muscarius, a biocontrol agent of insect agricultural pests.</title>
        <authorList>
            <person name="Erdos Z."/>
            <person name="Studholme D.J."/>
            <person name="Raymond B."/>
            <person name="Sharma M."/>
        </authorList>
    </citation>
    <scope>NUCLEOTIDE SEQUENCE</scope>
    <source>
        <strain evidence="1">Ve6</strain>
    </source>
</reference>
<dbReference type="KEGG" id="amus:LMH87_008434"/>
<evidence type="ECO:0000313" key="1">
    <source>
        <dbReference type="EMBL" id="KAJ4159536.1"/>
    </source>
</evidence>